<accession>A0A7J6W6M4</accession>
<name>A0A7J6W6M4_THATH</name>
<dbReference type="FunFam" id="1.25.40.10:FF:000158">
    <property type="entry name" value="pentatricopeptide repeat-containing protein At2g33680"/>
    <property type="match status" value="1"/>
</dbReference>
<proteinExistence type="predicted"/>
<comment type="caution">
    <text evidence="3">The sequence shown here is derived from an EMBL/GenBank/DDBJ whole genome shotgun (WGS) entry which is preliminary data.</text>
</comment>
<feature type="repeat" description="PPR" evidence="2">
    <location>
        <begin position="763"/>
        <end position="797"/>
    </location>
</feature>
<dbReference type="OrthoDB" id="185373at2759"/>
<dbReference type="InterPro" id="IPR046848">
    <property type="entry name" value="E_motif"/>
</dbReference>
<dbReference type="Gene3D" id="1.25.40.10">
    <property type="entry name" value="Tetratricopeptide repeat domain"/>
    <property type="match status" value="7"/>
</dbReference>
<dbReference type="GO" id="GO:0099402">
    <property type="term" value="P:plant organ development"/>
    <property type="evidence" value="ECO:0007669"/>
    <property type="project" value="UniProtKB-ARBA"/>
</dbReference>
<gene>
    <name evidence="3" type="ORF">FRX31_017833</name>
</gene>
<dbReference type="Proteomes" id="UP000554482">
    <property type="component" value="Unassembled WGS sequence"/>
</dbReference>
<dbReference type="Pfam" id="PF12854">
    <property type="entry name" value="PPR_1"/>
    <property type="match status" value="1"/>
</dbReference>
<evidence type="ECO:0000256" key="2">
    <source>
        <dbReference type="PROSITE-ProRule" id="PRU00708"/>
    </source>
</evidence>
<protein>
    <submittedName>
        <fullName evidence="3">Pentatricopeptide repeat-containing protein</fullName>
    </submittedName>
</protein>
<feature type="repeat" description="PPR" evidence="2">
    <location>
        <begin position="590"/>
        <end position="624"/>
    </location>
</feature>
<evidence type="ECO:0000256" key="1">
    <source>
        <dbReference type="ARBA" id="ARBA00022737"/>
    </source>
</evidence>
<reference evidence="3 4" key="1">
    <citation type="submission" date="2020-06" db="EMBL/GenBank/DDBJ databases">
        <title>Transcriptomic and genomic resources for Thalictrum thalictroides and T. hernandezii: Facilitating candidate gene discovery in an emerging model plant lineage.</title>
        <authorList>
            <person name="Arias T."/>
            <person name="Riano-Pachon D.M."/>
            <person name="Di Stilio V.S."/>
        </authorList>
    </citation>
    <scope>NUCLEOTIDE SEQUENCE [LARGE SCALE GENOMIC DNA]</scope>
    <source>
        <strain evidence="4">cv. WT478/WT964</strain>
        <tissue evidence="3">Leaves</tissue>
    </source>
</reference>
<feature type="repeat" description="PPR" evidence="2">
    <location>
        <begin position="84"/>
        <end position="118"/>
    </location>
</feature>
<feature type="repeat" description="PPR" evidence="2">
    <location>
        <begin position="154"/>
        <end position="188"/>
    </location>
</feature>
<dbReference type="EMBL" id="JABWDY010021166">
    <property type="protein sequence ID" value="KAF5192577.1"/>
    <property type="molecule type" value="Genomic_DNA"/>
</dbReference>
<sequence>MASMVSPRPQSKNTHITKIHDLISILRNSVNSQSLQIGQMAHSCIVKSGFESDIVLSNKLLHVYCSCISISDALKLFNEMHERDVISWNTMISGYAGSGYVEEGVSFYLQMRLAGVDPSQSTFVSILIALVEMGNLEYCRQVHGEIFKYGFSSDLLVGNALLTAYGKLGDLEESRKFFDSMKKFDDVSFEILLRGYLQEGYYIHNAIELFKYSIHSGVPFSVFAVSSLLSLSASEDGTVHGTQIHGYAVKDGRSTNISIVNALITMYARSYRLNDAVDVFDEARLRDIVTWNSMIAGYAFNSEGDLGLDIVGRFMSTGMRINESTFSSLHSCCTNVTSLESAKKAHALIIKLREFRDIGSDNVILTMYCKCRSLNNATTVFKTLVDRDTVSYNLMVGLFRNHGWFEESIRILHLIQLEGFKVDEFVYSNLISSCSRLFDSKVGQQIHACIMKSGFDMIAPLGNSLLEMYSHCGSLKNMEKIVKEIDVPDIFTWNTLLMGYTNFGFLDQSIQVWEKMKISGVVLNEFSYCAIVDLCTYVEAPLMGRQIHATIKKLGLGSDTALMNSIITMYSTCKMMEKASMIFEEIPVNDSVSWNAMVCGYAQNGLTEKSIEFYLLMNISGFKTNNMTFASILKSCADHSELLLGMQLHTEVIKTGFELNIIVSNSLITMYAKCGEINDALKIFLNTRNNRDVITWNSMICAFAHHGCGRQALDTFSEMKTLGEKPNAVTFVGALSACGHAGLIAEASAIFDSMFQEHGIVPSEEHYACLVDIFCRAGRLREAKELILNMPYNSCSLIWRTFLSACRTYENIEFGKEAAEKLMQLEPHDSSAYVLLSNIYASVENMEEKAEMRRIMEYRSVQKDVGYSSICS</sequence>
<feature type="repeat" description="PPR" evidence="2">
    <location>
        <begin position="692"/>
        <end position="726"/>
    </location>
</feature>
<dbReference type="GO" id="GO:0009451">
    <property type="term" value="P:RNA modification"/>
    <property type="evidence" value="ECO:0007669"/>
    <property type="project" value="InterPro"/>
</dbReference>
<dbReference type="InterPro" id="IPR002885">
    <property type="entry name" value="PPR_rpt"/>
</dbReference>
<dbReference type="PANTHER" id="PTHR47926">
    <property type="entry name" value="PENTATRICOPEPTIDE REPEAT-CONTAINING PROTEIN"/>
    <property type="match status" value="1"/>
</dbReference>
<dbReference type="NCBIfam" id="TIGR00756">
    <property type="entry name" value="PPR"/>
    <property type="match status" value="7"/>
</dbReference>
<evidence type="ECO:0000313" key="4">
    <source>
        <dbReference type="Proteomes" id="UP000554482"/>
    </source>
</evidence>
<keyword evidence="4" id="KW-1185">Reference proteome</keyword>
<dbReference type="AlphaFoldDB" id="A0A7J6W6M4"/>
<dbReference type="Pfam" id="PF01535">
    <property type="entry name" value="PPR"/>
    <property type="match status" value="7"/>
</dbReference>
<dbReference type="InterPro" id="IPR046960">
    <property type="entry name" value="PPR_At4g14850-like_plant"/>
</dbReference>
<evidence type="ECO:0000313" key="3">
    <source>
        <dbReference type="EMBL" id="KAF5192577.1"/>
    </source>
</evidence>
<dbReference type="GO" id="GO:0003723">
    <property type="term" value="F:RNA binding"/>
    <property type="evidence" value="ECO:0007669"/>
    <property type="project" value="InterPro"/>
</dbReference>
<dbReference type="InterPro" id="IPR011990">
    <property type="entry name" value="TPR-like_helical_dom_sf"/>
</dbReference>
<dbReference type="FunFam" id="1.25.40.10:FF:000196">
    <property type="entry name" value="Pentatricopeptide repeat-containing protein At4g14850"/>
    <property type="match status" value="1"/>
</dbReference>
<organism evidence="3 4">
    <name type="scientific">Thalictrum thalictroides</name>
    <name type="common">Rue-anemone</name>
    <name type="synonym">Anemone thalictroides</name>
    <dbReference type="NCBI Taxonomy" id="46969"/>
    <lineage>
        <taxon>Eukaryota</taxon>
        <taxon>Viridiplantae</taxon>
        <taxon>Streptophyta</taxon>
        <taxon>Embryophyta</taxon>
        <taxon>Tracheophyta</taxon>
        <taxon>Spermatophyta</taxon>
        <taxon>Magnoliopsida</taxon>
        <taxon>Ranunculales</taxon>
        <taxon>Ranunculaceae</taxon>
        <taxon>Thalictroideae</taxon>
        <taxon>Thalictrum</taxon>
    </lineage>
</organism>
<dbReference type="PROSITE" id="PS51375">
    <property type="entry name" value="PPR"/>
    <property type="match status" value="7"/>
</dbReference>
<feature type="repeat" description="PPR" evidence="2">
    <location>
        <begin position="388"/>
        <end position="422"/>
    </location>
</feature>
<feature type="repeat" description="PPR" evidence="2">
    <location>
        <begin position="489"/>
        <end position="523"/>
    </location>
</feature>
<dbReference type="Pfam" id="PF13041">
    <property type="entry name" value="PPR_2"/>
    <property type="match status" value="3"/>
</dbReference>
<keyword evidence="1" id="KW-0677">Repeat</keyword>
<dbReference type="FunFam" id="1.25.40.10:FF:000073">
    <property type="entry name" value="Pentatricopeptide repeat-containing protein chloroplastic"/>
    <property type="match status" value="1"/>
</dbReference>
<dbReference type="Pfam" id="PF20431">
    <property type="entry name" value="E_motif"/>
    <property type="match status" value="1"/>
</dbReference>